<dbReference type="Proteomes" id="UP001054857">
    <property type="component" value="Unassembled WGS sequence"/>
</dbReference>
<feature type="region of interest" description="Disordered" evidence="1">
    <location>
        <begin position="1"/>
        <end position="25"/>
    </location>
</feature>
<evidence type="ECO:0000256" key="2">
    <source>
        <dbReference type="SAM" id="Phobius"/>
    </source>
</evidence>
<feature type="non-terminal residue" evidence="3">
    <location>
        <position position="1"/>
    </location>
</feature>
<keyword evidence="2" id="KW-0472">Membrane</keyword>
<feature type="transmembrane region" description="Helical" evidence="2">
    <location>
        <begin position="285"/>
        <end position="308"/>
    </location>
</feature>
<evidence type="ECO:0000256" key="1">
    <source>
        <dbReference type="SAM" id="MobiDB-lite"/>
    </source>
</evidence>
<reference evidence="3 4" key="1">
    <citation type="journal article" date="2021" name="Sci. Rep.">
        <title>Genome sequencing of the multicellular alga Astrephomene provides insights into convergent evolution of germ-soma differentiation.</title>
        <authorList>
            <person name="Yamashita S."/>
            <person name="Yamamoto K."/>
            <person name="Matsuzaki R."/>
            <person name="Suzuki S."/>
            <person name="Yamaguchi H."/>
            <person name="Hirooka S."/>
            <person name="Minakuchi Y."/>
            <person name="Miyagishima S."/>
            <person name="Kawachi M."/>
            <person name="Toyoda A."/>
            <person name="Nozaki H."/>
        </authorList>
    </citation>
    <scope>NUCLEOTIDE SEQUENCE [LARGE SCALE GENOMIC DNA]</scope>
    <source>
        <strain evidence="3 4">NIES-4017</strain>
    </source>
</reference>
<gene>
    <name evidence="3" type="ORF">Agub_g10877</name>
</gene>
<accession>A0AAD3HQD4</accession>
<keyword evidence="4" id="KW-1185">Reference proteome</keyword>
<feature type="non-terminal residue" evidence="3">
    <location>
        <position position="326"/>
    </location>
</feature>
<dbReference type="AlphaFoldDB" id="A0AAD3HQD4"/>
<dbReference type="EMBL" id="BMAR01000028">
    <property type="protein sequence ID" value="GFR49086.1"/>
    <property type="molecule type" value="Genomic_DNA"/>
</dbReference>
<keyword evidence="2" id="KW-0812">Transmembrane</keyword>
<evidence type="ECO:0000313" key="4">
    <source>
        <dbReference type="Proteomes" id="UP001054857"/>
    </source>
</evidence>
<feature type="region of interest" description="Disordered" evidence="1">
    <location>
        <begin position="216"/>
        <end position="254"/>
    </location>
</feature>
<comment type="caution">
    <text evidence="3">The sequence shown here is derived from an EMBL/GenBank/DDBJ whole genome shotgun (WGS) entry which is preliminary data.</text>
</comment>
<keyword evidence="2" id="KW-1133">Transmembrane helix</keyword>
<evidence type="ECO:0000313" key="3">
    <source>
        <dbReference type="EMBL" id="GFR49086.1"/>
    </source>
</evidence>
<sequence length="326" mass="32213">SGPSNPALDFDSTAGSSSSVSDSSAAKVVIATSATIKTGSLKAGAHDDATNRSSSAADGASSVPLLGAGGCVSASVHKSFSPATHLTSISVHLYGNGSAAPACTAWLSSLEAPMFVFMRLAGAAVVEEVQQLGSYAPPTAFFKSSSSFVVPVRIREGAAATFRLAVADVAALNDICEQGALSDQLPDTCVLQLVSSASGVVATGLVGEDSGTDAGTVGEVPGFHVPTPDSSSPLTPPPLLLQPPVGVGASLTPPSRHAAAAAPAAATALGGSSSSGSAQPGLSRIGIITGMVVSCAMLAMIAAVALTLRRRWRALQAAASEEEDSQ</sequence>
<feature type="compositionally biased region" description="Low complexity" evidence="1">
    <location>
        <begin position="9"/>
        <end position="25"/>
    </location>
</feature>
<proteinExistence type="predicted"/>
<organism evidence="3 4">
    <name type="scientific">Astrephomene gubernaculifera</name>
    <dbReference type="NCBI Taxonomy" id="47775"/>
    <lineage>
        <taxon>Eukaryota</taxon>
        <taxon>Viridiplantae</taxon>
        <taxon>Chlorophyta</taxon>
        <taxon>core chlorophytes</taxon>
        <taxon>Chlorophyceae</taxon>
        <taxon>CS clade</taxon>
        <taxon>Chlamydomonadales</taxon>
        <taxon>Astrephomenaceae</taxon>
        <taxon>Astrephomene</taxon>
    </lineage>
</organism>
<protein>
    <submittedName>
        <fullName evidence="3">Uncharacterized protein</fullName>
    </submittedName>
</protein>
<name>A0AAD3HQD4_9CHLO</name>